<dbReference type="PANTHER" id="PTHR30055">
    <property type="entry name" value="HTH-TYPE TRANSCRIPTIONAL REGULATOR RUTR"/>
    <property type="match status" value="1"/>
</dbReference>
<dbReference type="Gene3D" id="1.10.357.10">
    <property type="entry name" value="Tetracycline Repressor, domain 2"/>
    <property type="match status" value="1"/>
</dbReference>
<dbReference type="PROSITE" id="PS50977">
    <property type="entry name" value="HTH_TETR_2"/>
    <property type="match status" value="1"/>
</dbReference>
<gene>
    <name evidence="6" type="ORF">KKR91_07525</name>
</gene>
<dbReference type="InterPro" id="IPR001647">
    <property type="entry name" value="HTH_TetR"/>
</dbReference>
<dbReference type="Proteomes" id="UP000676885">
    <property type="component" value="Chromosome"/>
</dbReference>
<evidence type="ECO:0000313" key="7">
    <source>
        <dbReference type="Proteomes" id="UP000676885"/>
    </source>
</evidence>
<dbReference type="RefSeq" id="WP_210231070.1">
    <property type="nucleotide sequence ID" value="NZ_CP076022.1"/>
</dbReference>
<dbReference type="EMBL" id="CP076022">
    <property type="protein sequence ID" value="QWC11393.1"/>
    <property type="molecule type" value="Genomic_DNA"/>
</dbReference>
<dbReference type="GO" id="GO:0000976">
    <property type="term" value="F:transcription cis-regulatory region binding"/>
    <property type="evidence" value="ECO:0007669"/>
    <property type="project" value="TreeGrafter"/>
</dbReference>
<dbReference type="SUPFAM" id="SSF46689">
    <property type="entry name" value="Homeodomain-like"/>
    <property type="match status" value="1"/>
</dbReference>
<evidence type="ECO:0000259" key="5">
    <source>
        <dbReference type="PROSITE" id="PS50977"/>
    </source>
</evidence>
<organism evidence="6 7">
    <name type="scientific">Arthrobacter jiangjiafuii</name>
    <dbReference type="NCBI Taxonomy" id="2817475"/>
    <lineage>
        <taxon>Bacteria</taxon>
        <taxon>Bacillati</taxon>
        <taxon>Actinomycetota</taxon>
        <taxon>Actinomycetes</taxon>
        <taxon>Micrococcales</taxon>
        <taxon>Micrococcaceae</taxon>
        <taxon>Arthrobacter</taxon>
    </lineage>
</organism>
<dbReference type="GO" id="GO:0003700">
    <property type="term" value="F:DNA-binding transcription factor activity"/>
    <property type="evidence" value="ECO:0007669"/>
    <property type="project" value="TreeGrafter"/>
</dbReference>
<dbReference type="Pfam" id="PF00440">
    <property type="entry name" value="TetR_N"/>
    <property type="match status" value="1"/>
</dbReference>
<dbReference type="Pfam" id="PF17937">
    <property type="entry name" value="TetR_C_28"/>
    <property type="match status" value="1"/>
</dbReference>
<keyword evidence="2 4" id="KW-0238">DNA-binding</keyword>
<dbReference type="AlphaFoldDB" id="A0A975M7H4"/>
<evidence type="ECO:0000256" key="3">
    <source>
        <dbReference type="ARBA" id="ARBA00023163"/>
    </source>
</evidence>
<protein>
    <submittedName>
        <fullName evidence="6">TetR/AcrR family transcriptional regulator</fullName>
    </submittedName>
</protein>
<proteinExistence type="predicted"/>
<name>A0A975M7H4_9MICC</name>
<dbReference type="InterPro" id="IPR009057">
    <property type="entry name" value="Homeodomain-like_sf"/>
</dbReference>
<evidence type="ECO:0000256" key="2">
    <source>
        <dbReference type="ARBA" id="ARBA00023125"/>
    </source>
</evidence>
<dbReference type="InterPro" id="IPR041479">
    <property type="entry name" value="TetR_CgmR_C"/>
</dbReference>
<dbReference type="PANTHER" id="PTHR30055:SF234">
    <property type="entry name" value="HTH-TYPE TRANSCRIPTIONAL REGULATOR BETI"/>
    <property type="match status" value="1"/>
</dbReference>
<sequence length="180" mass="19433">MTTGTKQDKIIDAYVELLSEHGTAEATIDATARLSGLSKAGLLHHFPSRQALDDGLVSRLRTLIAEDVAAMAHDPKQAVHYYLASSLDDSSSLERMVVAATRLAQRGHEEAAQALRSGRDQWYAVLLEALGDPALAKLALLAGDGLSYHQDITRGERDGFVTANTLDELVPLLQNRQTAS</sequence>
<feature type="DNA-binding region" description="H-T-H motif" evidence="4">
    <location>
        <begin position="27"/>
        <end position="46"/>
    </location>
</feature>
<keyword evidence="3" id="KW-0804">Transcription</keyword>
<accession>A0A975M7H4</accession>
<evidence type="ECO:0000313" key="6">
    <source>
        <dbReference type="EMBL" id="QWC11393.1"/>
    </source>
</evidence>
<evidence type="ECO:0000256" key="1">
    <source>
        <dbReference type="ARBA" id="ARBA00023015"/>
    </source>
</evidence>
<dbReference type="KEGG" id="ajg:KKR91_07525"/>
<keyword evidence="1" id="KW-0805">Transcription regulation</keyword>
<reference evidence="6 7" key="1">
    <citation type="submission" date="2021-05" db="EMBL/GenBank/DDBJ databases">
        <title>Novel species in genus Arthrobacter.</title>
        <authorList>
            <person name="Zhang G."/>
        </authorList>
    </citation>
    <scope>NUCLEOTIDE SEQUENCE [LARGE SCALE GENOMIC DNA]</scope>
    <source>
        <strain evidence="7">zg-ZUI227</strain>
    </source>
</reference>
<keyword evidence="7" id="KW-1185">Reference proteome</keyword>
<evidence type="ECO:0000256" key="4">
    <source>
        <dbReference type="PROSITE-ProRule" id="PRU00335"/>
    </source>
</evidence>
<feature type="domain" description="HTH tetR-type" evidence="5">
    <location>
        <begin position="4"/>
        <end position="64"/>
    </location>
</feature>
<dbReference type="InterPro" id="IPR050109">
    <property type="entry name" value="HTH-type_TetR-like_transc_reg"/>
</dbReference>